<feature type="transmembrane region" description="Helical" evidence="7">
    <location>
        <begin position="79"/>
        <end position="98"/>
    </location>
</feature>
<evidence type="ECO:0000259" key="8">
    <source>
        <dbReference type="PROSITE" id="PS50850"/>
    </source>
</evidence>
<evidence type="ECO:0000313" key="9">
    <source>
        <dbReference type="EMBL" id="TRL39188.1"/>
    </source>
</evidence>
<evidence type="ECO:0000256" key="6">
    <source>
        <dbReference type="ARBA" id="ARBA00023136"/>
    </source>
</evidence>
<dbReference type="PANTHER" id="PTHR43045:SF7">
    <property type="entry name" value="MAJOR FACILITATOR SUPERFAMILY TRANSPORTER"/>
    <property type="match status" value="1"/>
</dbReference>
<keyword evidence="5 7" id="KW-1133">Transmembrane helix</keyword>
<accession>A0A549TBE2</accession>
<dbReference type="PANTHER" id="PTHR43045">
    <property type="entry name" value="SHIKIMATE TRANSPORTER"/>
    <property type="match status" value="1"/>
</dbReference>
<keyword evidence="2" id="KW-0813">Transport</keyword>
<dbReference type="GO" id="GO:0022857">
    <property type="term" value="F:transmembrane transporter activity"/>
    <property type="evidence" value="ECO:0007669"/>
    <property type="project" value="InterPro"/>
</dbReference>
<sequence>MTGEEKKVIMASSAGTIFEWYDFYLYGSLAAIIGAQYFTAFPEATRNVFALLAFAAGFIVRPFGALVFGALGDLVGRKYTFLMTILIMGLSTFLVGLLPGYNSWGAAAPIILIILRMLQGLALGGEYGGAAVYVAEHAPANQRGYFTAFIQTTATLGLLLSLIVILGVQSYVNAHWAPTAVLDAAGAAVMNPDGTPKMIKAFDLWGWRVPFLGSILLLLISLYIRMQMNESPAFKKMKEEGAASKAP</sequence>
<comment type="subcellular location">
    <subcellularLocation>
        <location evidence="1">Cell membrane</location>
        <topology evidence="1">Multi-pass membrane protein</topology>
    </subcellularLocation>
</comment>
<gene>
    <name evidence="9" type="ORF">FNA46_10485</name>
</gene>
<evidence type="ECO:0000313" key="10">
    <source>
        <dbReference type="Proteomes" id="UP000316801"/>
    </source>
</evidence>
<dbReference type="PROSITE" id="PS00217">
    <property type="entry name" value="SUGAR_TRANSPORT_2"/>
    <property type="match status" value="1"/>
</dbReference>
<keyword evidence="10" id="KW-1185">Reference proteome</keyword>
<dbReference type="RefSeq" id="WP_143125149.1">
    <property type="nucleotide sequence ID" value="NZ_VJMG01000023.1"/>
</dbReference>
<organism evidence="9 10">
    <name type="scientific">Rhizobium straminoryzae</name>
    <dbReference type="NCBI Taxonomy" id="1387186"/>
    <lineage>
        <taxon>Bacteria</taxon>
        <taxon>Pseudomonadati</taxon>
        <taxon>Pseudomonadota</taxon>
        <taxon>Alphaproteobacteria</taxon>
        <taxon>Hyphomicrobiales</taxon>
        <taxon>Rhizobiaceae</taxon>
        <taxon>Rhizobium/Agrobacterium group</taxon>
        <taxon>Rhizobium</taxon>
    </lineage>
</organism>
<dbReference type="SUPFAM" id="SSF103473">
    <property type="entry name" value="MFS general substrate transporter"/>
    <property type="match status" value="1"/>
</dbReference>
<feature type="transmembrane region" description="Helical" evidence="7">
    <location>
        <begin position="145"/>
        <end position="168"/>
    </location>
</feature>
<evidence type="ECO:0000256" key="2">
    <source>
        <dbReference type="ARBA" id="ARBA00022448"/>
    </source>
</evidence>
<evidence type="ECO:0000256" key="4">
    <source>
        <dbReference type="ARBA" id="ARBA00022692"/>
    </source>
</evidence>
<dbReference type="InterPro" id="IPR005829">
    <property type="entry name" value="Sugar_transporter_CS"/>
</dbReference>
<dbReference type="Proteomes" id="UP000316801">
    <property type="component" value="Unassembled WGS sequence"/>
</dbReference>
<dbReference type="InterPro" id="IPR036259">
    <property type="entry name" value="MFS_trans_sf"/>
</dbReference>
<proteinExistence type="predicted"/>
<evidence type="ECO:0000256" key="3">
    <source>
        <dbReference type="ARBA" id="ARBA00022475"/>
    </source>
</evidence>
<dbReference type="InterPro" id="IPR005828">
    <property type="entry name" value="MFS_sugar_transport-like"/>
</dbReference>
<evidence type="ECO:0000256" key="1">
    <source>
        <dbReference type="ARBA" id="ARBA00004651"/>
    </source>
</evidence>
<keyword evidence="4 7" id="KW-0812">Transmembrane</keyword>
<keyword evidence="3" id="KW-1003">Cell membrane</keyword>
<feature type="transmembrane region" description="Helical" evidence="7">
    <location>
        <begin position="104"/>
        <end position="124"/>
    </location>
</feature>
<dbReference type="InterPro" id="IPR020846">
    <property type="entry name" value="MFS_dom"/>
</dbReference>
<dbReference type="PROSITE" id="PS50850">
    <property type="entry name" value="MFS"/>
    <property type="match status" value="1"/>
</dbReference>
<dbReference type="Gene3D" id="1.20.1250.20">
    <property type="entry name" value="MFS general substrate transporter like domains"/>
    <property type="match status" value="1"/>
</dbReference>
<feature type="domain" description="Major facilitator superfamily (MFS) profile" evidence="8">
    <location>
        <begin position="8"/>
        <end position="247"/>
    </location>
</feature>
<comment type="caution">
    <text evidence="9">The sequence shown here is derived from an EMBL/GenBank/DDBJ whole genome shotgun (WGS) entry which is preliminary data.</text>
</comment>
<protein>
    <submittedName>
        <fullName evidence="9">MHS family MFS transporter</fullName>
    </submittedName>
</protein>
<reference evidence="9 10" key="1">
    <citation type="submission" date="2019-07" db="EMBL/GenBank/DDBJ databases">
        <title>Ln-dependent methylotrophs.</title>
        <authorList>
            <person name="Tani A."/>
        </authorList>
    </citation>
    <scope>NUCLEOTIDE SEQUENCE [LARGE SCALE GENOMIC DNA]</scope>
    <source>
        <strain evidence="9 10">SM12</strain>
    </source>
</reference>
<feature type="transmembrane region" description="Helical" evidence="7">
    <location>
        <begin position="205"/>
        <end position="226"/>
    </location>
</feature>
<feature type="transmembrane region" description="Helical" evidence="7">
    <location>
        <begin position="21"/>
        <end position="42"/>
    </location>
</feature>
<feature type="transmembrane region" description="Helical" evidence="7">
    <location>
        <begin position="48"/>
        <end position="72"/>
    </location>
</feature>
<dbReference type="Pfam" id="PF00083">
    <property type="entry name" value="Sugar_tr"/>
    <property type="match status" value="1"/>
</dbReference>
<evidence type="ECO:0000256" key="5">
    <source>
        <dbReference type="ARBA" id="ARBA00022989"/>
    </source>
</evidence>
<evidence type="ECO:0000256" key="7">
    <source>
        <dbReference type="SAM" id="Phobius"/>
    </source>
</evidence>
<dbReference type="AlphaFoldDB" id="A0A549TBE2"/>
<feature type="non-terminal residue" evidence="9">
    <location>
        <position position="247"/>
    </location>
</feature>
<dbReference type="GO" id="GO:0005886">
    <property type="term" value="C:plasma membrane"/>
    <property type="evidence" value="ECO:0007669"/>
    <property type="project" value="UniProtKB-SubCell"/>
</dbReference>
<dbReference type="EMBL" id="VJMG01000023">
    <property type="protein sequence ID" value="TRL39188.1"/>
    <property type="molecule type" value="Genomic_DNA"/>
</dbReference>
<name>A0A549TBE2_9HYPH</name>
<keyword evidence="6 7" id="KW-0472">Membrane</keyword>